<comment type="caution">
    <text evidence="2">The sequence shown here is derived from an EMBL/GenBank/DDBJ whole genome shotgun (WGS) entry which is preliminary data.</text>
</comment>
<keyword evidence="1" id="KW-0812">Transmembrane</keyword>
<feature type="transmembrane region" description="Helical" evidence="1">
    <location>
        <begin position="53"/>
        <end position="72"/>
    </location>
</feature>
<reference evidence="2 3" key="1">
    <citation type="submission" date="2019-08" db="EMBL/GenBank/DDBJ databases">
        <title>The genome of the soybean aphid Biotype 1, its phylome, world population structure and adaptation to the North American continent.</title>
        <authorList>
            <person name="Giordano R."/>
            <person name="Donthu R.K."/>
            <person name="Hernandez A.G."/>
            <person name="Wright C.L."/>
            <person name="Zimin A.V."/>
        </authorList>
    </citation>
    <scope>NUCLEOTIDE SEQUENCE [LARGE SCALE GENOMIC DNA]</scope>
    <source>
        <tissue evidence="2">Whole aphids</tissue>
    </source>
</reference>
<keyword evidence="3" id="KW-1185">Reference proteome</keyword>
<dbReference type="AlphaFoldDB" id="A0A6G0U4I1"/>
<dbReference type="Proteomes" id="UP000475862">
    <property type="component" value="Unassembled WGS sequence"/>
</dbReference>
<gene>
    <name evidence="2" type="ORF">AGLY_001720</name>
</gene>
<sequence>MTHREQNALTVEFTLRGCQCTICFLSLAHAQHRQNAFTQNHFFYDFNNKKQSTLTAIFIYLFLNSAELISVIRKNRRYRLYLAKYNMLHHSIQRASVAQWLARSAVNRKVFIINATNSERKVKSKHYPTAFKNIEKNKKKETENGNFYAKPVFDQIDFLVTLIGGNSKTSYCINTLNLHHTISRRPLKHKPPYSPDTNHWKLYPRLTIDKSSSFIICISRHLAIVEDHFSIQFWSYHVCTYISNLSTSEYDTQKTIHAYEPKMADTYFS</sequence>
<evidence type="ECO:0000313" key="2">
    <source>
        <dbReference type="EMBL" id="KAE9544031.1"/>
    </source>
</evidence>
<keyword evidence="1" id="KW-1133">Transmembrane helix</keyword>
<name>A0A6G0U4I1_APHGL</name>
<organism evidence="2 3">
    <name type="scientific">Aphis glycines</name>
    <name type="common">Soybean aphid</name>
    <dbReference type="NCBI Taxonomy" id="307491"/>
    <lineage>
        <taxon>Eukaryota</taxon>
        <taxon>Metazoa</taxon>
        <taxon>Ecdysozoa</taxon>
        <taxon>Arthropoda</taxon>
        <taxon>Hexapoda</taxon>
        <taxon>Insecta</taxon>
        <taxon>Pterygota</taxon>
        <taxon>Neoptera</taxon>
        <taxon>Paraneoptera</taxon>
        <taxon>Hemiptera</taxon>
        <taxon>Sternorrhyncha</taxon>
        <taxon>Aphidomorpha</taxon>
        <taxon>Aphidoidea</taxon>
        <taxon>Aphididae</taxon>
        <taxon>Aphidini</taxon>
        <taxon>Aphis</taxon>
        <taxon>Aphis</taxon>
    </lineage>
</organism>
<keyword evidence="1" id="KW-0472">Membrane</keyword>
<proteinExistence type="predicted"/>
<dbReference type="EMBL" id="VYZN01000003">
    <property type="protein sequence ID" value="KAE9544031.1"/>
    <property type="molecule type" value="Genomic_DNA"/>
</dbReference>
<accession>A0A6G0U4I1</accession>
<evidence type="ECO:0000256" key="1">
    <source>
        <dbReference type="SAM" id="Phobius"/>
    </source>
</evidence>
<evidence type="ECO:0000313" key="3">
    <source>
        <dbReference type="Proteomes" id="UP000475862"/>
    </source>
</evidence>
<protein>
    <submittedName>
        <fullName evidence="2">Uncharacterized protein</fullName>
    </submittedName>
</protein>